<evidence type="ECO:0000256" key="2">
    <source>
        <dbReference type="SAM" id="SignalP"/>
    </source>
</evidence>
<dbReference type="Pfam" id="PF07715">
    <property type="entry name" value="Plug"/>
    <property type="match status" value="1"/>
</dbReference>
<reference evidence="4" key="1">
    <citation type="submission" date="2022-03" db="EMBL/GenBank/DDBJ databases">
        <title>De novo assembled genomes of Belliella spp. (Cyclobacteriaceae) strains.</title>
        <authorList>
            <person name="Szabo A."/>
            <person name="Korponai K."/>
            <person name="Felfoldi T."/>
        </authorList>
    </citation>
    <scope>NUCLEOTIDE SEQUENCE</scope>
    <source>
        <strain evidence="4">DSM 111903</strain>
    </source>
</reference>
<dbReference type="InterPro" id="IPR039426">
    <property type="entry name" value="TonB-dep_rcpt-like"/>
</dbReference>
<sequence>MDINLLRRFCYLSKNLAYVLSLQLVFTTVSHAHTGNASGNFSEEFVNLELSNSANVQGELREESKLMNNYQEKGQSITEKEDGKKSLTNDSKSTVIEQLAAQNKFEYNTNNSKSSNSQSTSQLKVDKSEEVFAQITGVVTDSKDGLPIPGVTILIKGTTRGVATDIDGKYSINAEVGETLIVSFIGYESIELQVTSSRSSYNVSLVETISSLEEFVIIGYGEQRKETLIGAVSQTNSEVLQRTGGVSSLGAALTGNLPGLITTQGSGMPGDEQPQIFIRGQNSWNGNSPLILVDGVERPEFFNQMDVGSVESISVLKDASATAVFGSRGANGVIIVTTKRGKEGKAEIVARVNATVKSPSKLPGKMDAYDAIGIRNQAIERELSVSPQAWSQMIPQEIREKYRNPANLEEAERYPNIDWQDYLFNDYAMAYNANVAISGGTKFTKYFAAFDFQNEGDLFKDFENNRGYQPGYNFNRLNFRNNLDFQLSPSTVLKVNLGGIYGVRQTPWNGGNDANFWRAAYRNPPDAFVPRYANGLWGYYPLDDYGAINSARVLAIGGVENITTTSLSTNIVLEQDLGKIIKGLNFRGTLAVDNTFTENSRGVNDLFNNTEEMWIDPVTGRVNLKNNFDNSNFDFFQPIAWTTQGGNVQGAQRRLFYQGQLNYTTTIKNDHNINLMGLFSRQEDAIGNMIPSYREDWVFRAVYDYKRKYLVEYNGAYNGSEKFGIDYRFAFFSSGGIGWVVSEENFMKRISAVDFLKVTASYGQVGDDNIGGRFLYMNQWAFGGASRLATVGWRDDNSPFQWYREQVLGNPNVRWETVYKYNFKTEFSLFNGLLDGSVDVFKDDRVDILMAGDRSIPSYFGAAAPAANLGRVTTTGYELMLGLNRTLKNGVRVWADLAITRAVDVVINRDDPEFLIDYQKQAGFQLGQNRSHIDHGFYNTWDEVYASTPHNTNNGSKLPGGYQIVDFNGDGVIDAFDSAPFGFSGVPQNTFNTNIGVEYKGLSFFVQLYGVNNVSRSVPFTNLDGQRNLVYDEGTYWSKDNPEAGTPLPVWLTPVSYYYGSRYLYDGSYLRIKNAELAYSFDRAKANKLGMGGLRVFLNGNNLLVWSKMPDDRESNFGTGAAWEGAYPMVRRVNLGLTMTF</sequence>
<keyword evidence="1" id="KW-0998">Cell outer membrane</keyword>
<feature type="chain" id="PRO_5046310599" evidence="2">
    <location>
        <begin position="33"/>
        <end position="1141"/>
    </location>
</feature>
<gene>
    <name evidence="4" type="ORF">MM213_02865</name>
</gene>
<dbReference type="InterPro" id="IPR037066">
    <property type="entry name" value="Plug_dom_sf"/>
</dbReference>
<feature type="domain" description="TonB-dependent receptor plug" evidence="3">
    <location>
        <begin position="226"/>
        <end position="333"/>
    </location>
</feature>
<dbReference type="RefSeq" id="WP_241409995.1">
    <property type="nucleotide sequence ID" value="NZ_JAKZGO010000002.1"/>
</dbReference>
<comment type="caution">
    <text evidence="4">The sequence shown here is derived from an EMBL/GenBank/DDBJ whole genome shotgun (WGS) entry which is preliminary data.</text>
</comment>
<dbReference type="Pfam" id="PF13715">
    <property type="entry name" value="CarbopepD_reg_2"/>
    <property type="match status" value="1"/>
</dbReference>
<evidence type="ECO:0000259" key="3">
    <source>
        <dbReference type="Pfam" id="PF07715"/>
    </source>
</evidence>
<dbReference type="InterPro" id="IPR023996">
    <property type="entry name" value="TonB-dep_OMP_SusC/RagA"/>
</dbReference>
<evidence type="ECO:0000313" key="5">
    <source>
        <dbReference type="Proteomes" id="UP001165430"/>
    </source>
</evidence>
<dbReference type="InterPro" id="IPR012910">
    <property type="entry name" value="Plug_dom"/>
</dbReference>
<keyword evidence="1" id="KW-0472">Membrane</keyword>
<feature type="signal peptide" evidence="2">
    <location>
        <begin position="1"/>
        <end position="32"/>
    </location>
</feature>
<dbReference type="InterPro" id="IPR008969">
    <property type="entry name" value="CarboxyPept-like_regulatory"/>
</dbReference>
<protein>
    <submittedName>
        <fullName evidence="4">SusC/RagA family TonB-linked outer membrane protein</fullName>
    </submittedName>
</protein>
<comment type="subcellular location">
    <subcellularLocation>
        <location evidence="1">Cell outer membrane</location>
        <topology evidence="1">Multi-pass membrane protein</topology>
    </subcellularLocation>
</comment>
<dbReference type="NCBIfam" id="TIGR04056">
    <property type="entry name" value="OMP_RagA_SusC"/>
    <property type="match status" value="1"/>
</dbReference>
<dbReference type="SUPFAM" id="SSF56935">
    <property type="entry name" value="Porins"/>
    <property type="match status" value="1"/>
</dbReference>
<dbReference type="NCBIfam" id="TIGR04057">
    <property type="entry name" value="SusC_RagA_signa"/>
    <property type="match status" value="1"/>
</dbReference>
<dbReference type="Proteomes" id="UP001165430">
    <property type="component" value="Unassembled WGS sequence"/>
</dbReference>
<organism evidence="4 5">
    <name type="scientific">Belliella alkalica</name>
    <dbReference type="NCBI Taxonomy" id="1730871"/>
    <lineage>
        <taxon>Bacteria</taxon>
        <taxon>Pseudomonadati</taxon>
        <taxon>Bacteroidota</taxon>
        <taxon>Cytophagia</taxon>
        <taxon>Cytophagales</taxon>
        <taxon>Cyclobacteriaceae</taxon>
        <taxon>Belliella</taxon>
    </lineage>
</organism>
<evidence type="ECO:0000256" key="1">
    <source>
        <dbReference type="PROSITE-ProRule" id="PRU01360"/>
    </source>
</evidence>
<dbReference type="Gene3D" id="2.60.40.1120">
    <property type="entry name" value="Carboxypeptidase-like, regulatory domain"/>
    <property type="match status" value="1"/>
</dbReference>
<keyword evidence="5" id="KW-1185">Reference proteome</keyword>
<name>A0ABS9V7L3_9BACT</name>
<dbReference type="SUPFAM" id="SSF49464">
    <property type="entry name" value="Carboxypeptidase regulatory domain-like"/>
    <property type="match status" value="1"/>
</dbReference>
<keyword evidence="1" id="KW-1134">Transmembrane beta strand</keyword>
<evidence type="ECO:0000313" key="4">
    <source>
        <dbReference type="EMBL" id="MCH7412411.1"/>
    </source>
</evidence>
<dbReference type="InterPro" id="IPR023997">
    <property type="entry name" value="TonB-dep_OMP_SusC/RagA_CS"/>
</dbReference>
<comment type="similarity">
    <text evidence="1">Belongs to the TonB-dependent receptor family.</text>
</comment>
<dbReference type="PROSITE" id="PS52016">
    <property type="entry name" value="TONB_DEPENDENT_REC_3"/>
    <property type="match status" value="1"/>
</dbReference>
<proteinExistence type="inferred from homology"/>
<keyword evidence="1" id="KW-0812">Transmembrane</keyword>
<dbReference type="Gene3D" id="2.170.130.10">
    <property type="entry name" value="TonB-dependent receptor, plug domain"/>
    <property type="match status" value="1"/>
</dbReference>
<dbReference type="EMBL" id="JAKZGO010000002">
    <property type="protein sequence ID" value="MCH7412411.1"/>
    <property type="molecule type" value="Genomic_DNA"/>
</dbReference>
<accession>A0ABS9V7L3</accession>
<keyword evidence="1" id="KW-0813">Transport</keyword>
<keyword evidence="2" id="KW-0732">Signal</keyword>